<organism evidence="2 3">
    <name type="scientific">Penicillium antarcticum</name>
    <dbReference type="NCBI Taxonomy" id="416450"/>
    <lineage>
        <taxon>Eukaryota</taxon>
        <taxon>Fungi</taxon>
        <taxon>Dikarya</taxon>
        <taxon>Ascomycota</taxon>
        <taxon>Pezizomycotina</taxon>
        <taxon>Eurotiomycetes</taxon>
        <taxon>Eurotiomycetidae</taxon>
        <taxon>Eurotiales</taxon>
        <taxon>Aspergillaceae</taxon>
        <taxon>Penicillium</taxon>
    </lineage>
</organism>
<dbReference type="Proteomes" id="UP000191672">
    <property type="component" value="Unassembled WGS sequence"/>
</dbReference>
<evidence type="ECO:0008006" key="4">
    <source>
        <dbReference type="Google" id="ProtNLM"/>
    </source>
</evidence>
<dbReference type="EMBL" id="MDYN01000004">
    <property type="protein sequence ID" value="OQD88188.1"/>
    <property type="molecule type" value="Genomic_DNA"/>
</dbReference>
<dbReference type="AlphaFoldDB" id="A0A1V6QG51"/>
<gene>
    <name evidence="2" type="ORF">PENANT_c004G00721</name>
</gene>
<keyword evidence="1" id="KW-0732">Signal</keyword>
<reference evidence="3" key="1">
    <citation type="journal article" date="2017" name="Nat. Microbiol.">
        <title>Global analysis of biosynthetic gene clusters reveals vast potential of secondary metabolite production in Penicillium species.</title>
        <authorList>
            <person name="Nielsen J.C."/>
            <person name="Grijseels S."/>
            <person name="Prigent S."/>
            <person name="Ji B."/>
            <person name="Dainat J."/>
            <person name="Nielsen K.F."/>
            <person name="Frisvad J.C."/>
            <person name="Workman M."/>
            <person name="Nielsen J."/>
        </authorList>
    </citation>
    <scope>NUCLEOTIDE SEQUENCE [LARGE SCALE GENOMIC DNA]</scope>
    <source>
        <strain evidence="3">IBT 31811</strain>
    </source>
</reference>
<accession>A0A1V6QG51</accession>
<evidence type="ECO:0000313" key="2">
    <source>
        <dbReference type="EMBL" id="OQD88188.1"/>
    </source>
</evidence>
<feature type="signal peptide" evidence="1">
    <location>
        <begin position="1"/>
        <end position="21"/>
    </location>
</feature>
<feature type="chain" id="PRO_5013048355" description="LysM domain-containing protein" evidence="1">
    <location>
        <begin position="22"/>
        <end position="165"/>
    </location>
</feature>
<sequence>MRRIPWIALQLASSLILGVNAYTSPCIYQSDKCGATLATLYGYSVSELIAAVNQTSSIPPISMAQLFQVIYRCEDIFGSIVGNSLCIAGCIPANSPTHDDQCQLSEATTTTTTVTVTTAAPYEHDDTCAFYDSTFEILIKDDTVRDSTRTWLAQGKFSLKERPYP</sequence>
<name>A0A1V6QG51_9EURO</name>
<evidence type="ECO:0000313" key="3">
    <source>
        <dbReference type="Proteomes" id="UP000191672"/>
    </source>
</evidence>
<comment type="caution">
    <text evidence="2">The sequence shown here is derived from an EMBL/GenBank/DDBJ whole genome shotgun (WGS) entry which is preliminary data.</text>
</comment>
<keyword evidence="3" id="KW-1185">Reference proteome</keyword>
<proteinExistence type="predicted"/>
<protein>
    <recommendedName>
        <fullName evidence="4">LysM domain-containing protein</fullName>
    </recommendedName>
</protein>
<evidence type="ECO:0000256" key="1">
    <source>
        <dbReference type="SAM" id="SignalP"/>
    </source>
</evidence>